<name>A0ABR2L950_9EUKA</name>
<feature type="region of interest" description="Disordered" evidence="1">
    <location>
        <begin position="501"/>
        <end position="529"/>
    </location>
</feature>
<keyword evidence="3" id="KW-1185">Reference proteome</keyword>
<evidence type="ECO:0000313" key="3">
    <source>
        <dbReference type="Proteomes" id="UP001470230"/>
    </source>
</evidence>
<feature type="compositionally biased region" description="Polar residues" evidence="1">
    <location>
        <begin position="863"/>
        <end position="885"/>
    </location>
</feature>
<feature type="compositionally biased region" description="Basic and acidic residues" evidence="1">
    <location>
        <begin position="166"/>
        <end position="175"/>
    </location>
</feature>
<feature type="region of interest" description="Disordered" evidence="1">
    <location>
        <begin position="750"/>
        <end position="802"/>
    </location>
</feature>
<feature type="compositionally biased region" description="Polar residues" evidence="1">
    <location>
        <begin position="198"/>
        <end position="216"/>
    </location>
</feature>
<dbReference type="Proteomes" id="UP001470230">
    <property type="component" value="Unassembled WGS sequence"/>
</dbReference>
<feature type="compositionally biased region" description="Low complexity" evidence="1">
    <location>
        <begin position="501"/>
        <end position="514"/>
    </location>
</feature>
<keyword evidence="2" id="KW-0251">Elongation factor</keyword>
<feature type="compositionally biased region" description="Basic and acidic residues" evidence="1">
    <location>
        <begin position="947"/>
        <end position="1115"/>
    </location>
</feature>
<feature type="compositionally biased region" description="Basic and acidic residues" evidence="1">
    <location>
        <begin position="910"/>
        <end position="936"/>
    </location>
</feature>
<feature type="compositionally biased region" description="Basic and acidic residues" evidence="1">
    <location>
        <begin position="766"/>
        <end position="776"/>
    </location>
</feature>
<feature type="region of interest" description="Disordered" evidence="1">
    <location>
        <begin position="166"/>
        <end position="232"/>
    </location>
</feature>
<feature type="compositionally biased region" description="Polar residues" evidence="1">
    <location>
        <begin position="777"/>
        <end position="794"/>
    </location>
</feature>
<comment type="caution">
    <text evidence="2">The sequence shown here is derived from an EMBL/GenBank/DDBJ whole genome shotgun (WGS) entry which is preliminary data.</text>
</comment>
<feature type="compositionally biased region" description="Polar residues" evidence="1">
    <location>
        <begin position="937"/>
        <end position="946"/>
    </location>
</feature>
<reference evidence="2 3" key="1">
    <citation type="submission" date="2024-04" db="EMBL/GenBank/DDBJ databases">
        <title>Tritrichomonas musculus Genome.</title>
        <authorList>
            <person name="Alves-Ferreira E."/>
            <person name="Grigg M."/>
            <person name="Lorenzi H."/>
            <person name="Galac M."/>
        </authorList>
    </citation>
    <scope>NUCLEOTIDE SEQUENCE [LARGE SCALE GENOMIC DNA]</scope>
    <source>
        <strain evidence="2 3">EAF2021</strain>
    </source>
</reference>
<keyword evidence="2" id="KW-0648">Protein biosynthesis</keyword>
<feature type="compositionally biased region" description="Basic residues" evidence="1">
    <location>
        <begin position="848"/>
        <end position="860"/>
    </location>
</feature>
<accession>A0ABR2L950</accession>
<protein>
    <submittedName>
        <fullName evidence="2">Transcription elongation factor SPT5</fullName>
    </submittedName>
</protein>
<sequence>MNNFYKSKKLYSFKIGAFVNVHDPQHFDQIGQIIDIDKRKSKALIKITPKIDYERLRASNFRSQKALNNHQDPNYQIPQAFFRQEEFQSEIKKVKLQISWAKNQCVDAIEWDDDKYVGRFLYKKFPFSAIEVVNVIKRSIFELYKKSLSDFEKQNSEILQSINDYEKDSKTKSDSDSSGIEEEDDIDTSKKQPLKESLPQSDPTNYQTPKNQQQEKVQCIPTKSQKVHTKTQKVQQTIDNYISKGNMNKQSLKNNDINQEQTKQQHIQQLPLNNNESMPFDILNNQSETPIGINLDNNIDNFQNILNNFSLEDLEGMKSAELEFNEKRQNQNINSSASMIDSLIRSKLLNQPFQINDESSLQPEHVNIANNNLINANQVNNDGMLNKMDLFNDTSTTNPNETDKTLPQTNFINNSSPIYDTNKSLTIFNDQQKSEKTNKSNDFLNTERTIPINNQIKSDKTNIFNDQTKPKKINIFNDDSKTEKVNEFFAQLKSKMKEKNWINNNDSTNNESNSLITNPNETDNKDLKHTNNHNIIETDATAFINEYHKQRHEKTPSIQSKINEENLLNKKHHSKLSNHTTNKINSSKNMNIFKSLKLPNEQAQRFNSTPPNIQTNPTKTIKETNPLNLNNQFKSSNHQIMRFNSHPNTNIVKIPAHQPDPVKSMNESSSFKIQNHSRPFKQMNETNEQTFRMSSTMLNHKIKISNIQEKGTKIMNEKNESIMRMGSTPSNIKIQNSKSHSNSNKVINETNEHRIMRMNSTPSNYKSHDSGSDKKTNTTTSIKHSNSNQKSKPTSSKKEVTPLSISNLEATISPLNIENKIPLEFYPREKKKKMKVLDELPGEFQKSAKTKKQSKNKKHNHQETSASDNPSMTHHSSKVSAQPSLEQPEIVKATKSKAELELISSAHIYRNGDAKGEEKRSNKIDIQNDKQEDFQSHKNASLTLKSSRNEFEVVTHNELDNTKHSDPDRERDRRYDLDRERDRRYDSDRERHLDLDRERDRRYDSDRERRLDSDRERDRRYDSDRERRHDSDRERHLDLDRERDRRYDSDRERHSDSDRERDRRYDSDRERRHDSSRERDRRYDSDRDYQRLYDLDRERDRRHDSDRDYRRERNYDLDRDRSYYEDRDYDYRRHRSRH</sequence>
<feature type="region of interest" description="Disordered" evidence="1">
    <location>
        <begin position="840"/>
        <end position="1115"/>
    </location>
</feature>
<dbReference type="EMBL" id="JAPFFF010000001">
    <property type="protein sequence ID" value="KAK8899511.1"/>
    <property type="molecule type" value="Genomic_DNA"/>
</dbReference>
<dbReference type="GO" id="GO:0003746">
    <property type="term" value="F:translation elongation factor activity"/>
    <property type="evidence" value="ECO:0007669"/>
    <property type="project" value="UniProtKB-KW"/>
</dbReference>
<evidence type="ECO:0000313" key="2">
    <source>
        <dbReference type="EMBL" id="KAK8899511.1"/>
    </source>
</evidence>
<gene>
    <name evidence="2" type="ORF">M9Y10_001827</name>
</gene>
<evidence type="ECO:0000256" key="1">
    <source>
        <dbReference type="SAM" id="MobiDB-lite"/>
    </source>
</evidence>
<organism evidence="2 3">
    <name type="scientific">Tritrichomonas musculus</name>
    <dbReference type="NCBI Taxonomy" id="1915356"/>
    <lineage>
        <taxon>Eukaryota</taxon>
        <taxon>Metamonada</taxon>
        <taxon>Parabasalia</taxon>
        <taxon>Tritrichomonadida</taxon>
        <taxon>Tritrichomonadidae</taxon>
        <taxon>Tritrichomonas</taxon>
    </lineage>
</organism>
<proteinExistence type="predicted"/>
<feature type="region of interest" description="Disordered" evidence="1">
    <location>
        <begin position="605"/>
        <end position="624"/>
    </location>
</feature>